<dbReference type="InterPro" id="IPR047589">
    <property type="entry name" value="DUF11_rpt"/>
</dbReference>
<evidence type="ECO:0000256" key="1">
    <source>
        <dbReference type="SAM" id="MobiDB-lite"/>
    </source>
</evidence>
<dbReference type="AlphaFoldDB" id="A0A1F4XN69"/>
<feature type="transmembrane region" description="Helical" evidence="2">
    <location>
        <begin position="388"/>
        <end position="407"/>
    </location>
</feature>
<proteinExistence type="predicted"/>
<keyword evidence="2" id="KW-0812">Transmembrane</keyword>
<keyword evidence="2" id="KW-0472">Membrane</keyword>
<gene>
    <name evidence="3" type="ORF">A2V81_00980</name>
</gene>
<protein>
    <submittedName>
        <fullName evidence="3">Uncharacterized protein</fullName>
    </submittedName>
</protein>
<feature type="region of interest" description="Disordered" evidence="1">
    <location>
        <begin position="344"/>
        <end position="367"/>
    </location>
</feature>
<sequence>MVVTIRSDILLSTSCRNVAVASGTNVTSDNDDADISIQAAVDFEKEVTNDSGGSDDPDVYDLGDTVSYRLTIRNNTPSNISNLTTRDAIPEEEEDLRDVIATSGAVNNTELNNDRLEVNNISISGNGTATVDYDVSILEDSDFPLDNYGLDSDADQEDDDFYPEDVEDDDIESSDNDDPEDALGSPDGHFVSLGEDGELTVSTSDEDETQGKLIVDGDGDDFCILELDPSGQDNDSADEEYEVEVSQTDRDSDFTSVGRATDNSECFDIGDADDDITWARYVRIIDTSNRTRDDAPGSDIDAVCILNLGGFVENTASLYSGTTLLGTRDEEILVDFTDAFDDPLRPNDCREPRLPPQDFPLPPPPGPPPYVPPIPFFPFTGLPTTGPLSNAAVPLASGILGLIAWVMKRKKF</sequence>
<feature type="compositionally biased region" description="Pro residues" evidence="1">
    <location>
        <begin position="354"/>
        <end position="367"/>
    </location>
</feature>
<name>A0A1F4XN69_9BACT</name>
<accession>A0A1F4XN69</accession>
<feature type="compositionally biased region" description="Basic and acidic residues" evidence="1">
    <location>
        <begin position="344"/>
        <end position="353"/>
    </location>
</feature>
<evidence type="ECO:0000256" key="2">
    <source>
        <dbReference type="SAM" id="Phobius"/>
    </source>
</evidence>
<evidence type="ECO:0000313" key="4">
    <source>
        <dbReference type="Proteomes" id="UP000177614"/>
    </source>
</evidence>
<organism evidence="3 4">
    <name type="scientific">Candidatus Abawacabacteria bacterium RBG_16_42_10</name>
    <dbReference type="NCBI Taxonomy" id="1817814"/>
    <lineage>
        <taxon>Bacteria</taxon>
        <taxon>Candidatus Abawacaibacteriota</taxon>
    </lineage>
</organism>
<feature type="compositionally biased region" description="Acidic residues" evidence="1">
    <location>
        <begin position="152"/>
        <end position="181"/>
    </location>
</feature>
<feature type="region of interest" description="Disordered" evidence="1">
    <location>
        <begin position="146"/>
        <end position="195"/>
    </location>
</feature>
<keyword evidence="2" id="KW-1133">Transmembrane helix</keyword>
<reference evidence="3 4" key="1">
    <citation type="journal article" date="2016" name="Nat. Commun.">
        <title>Thousands of microbial genomes shed light on interconnected biogeochemical processes in an aquifer system.</title>
        <authorList>
            <person name="Anantharaman K."/>
            <person name="Brown C.T."/>
            <person name="Hug L.A."/>
            <person name="Sharon I."/>
            <person name="Castelle C.J."/>
            <person name="Probst A.J."/>
            <person name="Thomas B.C."/>
            <person name="Singh A."/>
            <person name="Wilkins M.J."/>
            <person name="Karaoz U."/>
            <person name="Brodie E.L."/>
            <person name="Williams K.H."/>
            <person name="Hubbard S.S."/>
            <person name="Banfield J.F."/>
        </authorList>
    </citation>
    <scope>NUCLEOTIDE SEQUENCE [LARGE SCALE GENOMIC DNA]</scope>
</reference>
<dbReference type="Proteomes" id="UP000177614">
    <property type="component" value="Unassembled WGS sequence"/>
</dbReference>
<dbReference type="NCBIfam" id="TIGR01451">
    <property type="entry name" value="B_ant_repeat"/>
    <property type="match status" value="1"/>
</dbReference>
<comment type="caution">
    <text evidence="3">The sequence shown here is derived from an EMBL/GenBank/DDBJ whole genome shotgun (WGS) entry which is preliminary data.</text>
</comment>
<evidence type="ECO:0000313" key="3">
    <source>
        <dbReference type="EMBL" id="OGC82523.1"/>
    </source>
</evidence>
<dbReference type="EMBL" id="MEWR01000005">
    <property type="protein sequence ID" value="OGC82523.1"/>
    <property type="molecule type" value="Genomic_DNA"/>
</dbReference>